<protein>
    <submittedName>
        <fullName evidence="1">11655_t:CDS:1</fullName>
    </submittedName>
</protein>
<gene>
    <name evidence="1" type="ORF">DERYTH_LOCUS20119</name>
</gene>
<name>A0A9N9P4P8_9GLOM</name>
<dbReference type="Proteomes" id="UP000789405">
    <property type="component" value="Unassembled WGS sequence"/>
</dbReference>
<reference evidence="1" key="1">
    <citation type="submission" date="2021-06" db="EMBL/GenBank/DDBJ databases">
        <authorList>
            <person name="Kallberg Y."/>
            <person name="Tangrot J."/>
            <person name="Rosling A."/>
        </authorList>
    </citation>
    <scope>NUCLEOTIDE SEQUENCE</scope>
    <source>
        <strain evidence="1">MA453B</strain>
    </source>
</reference>
<keyword evidence="2" id="KW-1185">Reference proteome</keyword>
<dbReference type="EMBL" id="CAJVPY010023140">
    <property type="protein sequence ID" value="CAG8784525.1"/>
    <property type="molecule type" value="Genomic_DNA"/>
</dbReference>
<sequence>MPIPFITSNISNNEEELNHLIREERSYNIANLEAELQHNIPLLNNNQ</sequence>
<accession>A0A9N9P4P8</accession>
<feature type="non-terminal residue" evidence="1">
    <location>
        <position position="47"/>
    </location>
</feature>
<organism evidence="1 2">
    <name type="scientific">Dentiscutata erythropus</name>
    <dbReference type="NCBI Taxonomy" id="1348616"/>
    <lineage>
        <taxon>Eukaryota</taxon>
        <taxon>Fungi</taxon>
        <taxon>Fungi incertae sedis</taxon>
        <taxon>Mucoromycota</taxon>
        <taxon>Glomeromycotina</taxon>
        <taxon>Glomeromycetes</taxon>
        <taxon>Diversisporales</taxon>
        <taxon>Gigasporaceae</taxon>
        <taxon>Dentiscutata</taxon>
    </lineage>
</organism>
<evidence type="ECO:0000313" key="2">
    <source>
        <dbReference type="Proteomes" id="UP000789405"/>
    </source>
</evidence>
<proteinExistence type="predicted"/>
<evidence type="ECO:0000313" key="1">
    <source>
        <dbReference type="EMBL" id="CAG8784525.1"/>
    </source>
</evidence>
<dbReference type="AlphaFoldDB" id="A0A9N9P4P8"/>
<comment type="caution">
    <text evidence="1">The sequence shown here is derived from an EMBL/GenBank/DDBJ whole genome shotgun (WGS) entry which is preliminary data.</text>
</comment>